<protein>
    <recommendedName>
        <fullName evidence="3">C-CAP/cofactor C-like domain-containing protein</fullName>
    </recommendedName>
</protein>
<dbReference type="Pfam" id="PF07986">
    <property type="entry name" value="TBCC"/>
    <property type="match status" value="1"/>
</dbReference>
<feature type="domain" description="C-CAP/cofactor C-like" evidence="3">
    <location>
        <begin position="1"/>
        <end position="136"/>
    </location>
</feature>
<dbReference type="SUPFAM" id="SSF69340">
    <property type="entry name" value="C-terminal domain of adenylylcyclase associated protein"/>
    <property type="match status" value="1"/>
</dbReference>
<accession>A0A409V6V2</accession>
<dbReference type="Gene3D" id="2.160.20.70">
    <property type="match status" value="1"/>
</dbReference>
<dbReference type="GO" id="GO:0006892">
    <property type="term" value="P:post-Golgi vesicle-mediated transport"/>
    <property type="evidence" value="ECO:0007669"/>
    <property type="project" value="TreeGrafter"/>
</dbReference>
<dbReference type="InterPro" id="IPR012945">
    <property type="entry name" value="Tubulin-bd_cofactor_C_dom"/>
</dbReference>
<dbReference type="PROSITE" id="PS51329">
    <property type="entry name" value="C_CAP_COFACTOR_C"/>
    <property type="match status" value="1"/>
</dbReference>
<dbReference type="InterPro" id="IPR017901">
    <property type="entry name" value="C-CAP_CF_C-like"/>
</dbReference>
<organism evidence="4 5">
    <name type="scientific">Mytilus galloprovincialis</name>
    <name type="common">Mediterranean mussel</name>
    <dbReference type="NCBI Taxonomy" id="29158"/>
    <lineage>
        <taxon>Eukaryota</taxon>
        <taxon>Metazoa</taxon>
        <taxon>Spiralia</taxon>
        <taxon>Lophotrochozoa</taxon>
        <taxon>Mollusca</taxon>
        <taxon>Bivalvia</taxon>
        <taxon>Autobranchia</taxon>
        <taxon>Pteriomorphia</taxon>
        <taxon>Mytilida</taxon>
        <taxon>Mytiloidea</taxon>
        <taxon>Mytilidae</taxon>
        <taxon>Mytilinae</taxon>
        <taxon>Mytilus</taxon>
    </lineage>
</organism>
<evidence type="ECO:0000313" key="5">
    <source>
        <dbReference type="Proteomes" id="UP000266721"/>
    </source>
</evidence>
<evidence type="ECO:0000256" key="1">
    <source>
        <dbReference type="ARBA" id="ARBA00008848"/>
    </source>
</evidence>
<proteinExistence type="inferred from homology"/>
<evidence type="ECO:0000259" key="3">
    <source>
        <dbReference type="PROSITE" id="PS51329"/>
    </source>
</evidence>
<dbReference type="SMR" id="A0A409V6V2"/>
<dbReference type="SMART" id="SM00673">
    <property type="entry name" value="CARP"/>
    <property type="match status" value="2"/>
</dbReference>
<keyword evidence="5" id="KW-1185">Reference proteome</keyword>
<keyword evidence="2" id="KW-0547">Nucleotide-binding</keyword>
<evidence type="ECO:0000313" key="4">
    <source>
        <dbReference type="EMBL" id="OPL20514.1"/>
    </source>
</evidence>
<dbReference type="PANTHER" id="PTHR15440:SF0">
    <property type="entry name" value="PROTEIN XRP2"/>
    <property type="match status" value="1"/>
</dbReference>
<evidence type="ECO:0000256" key="2">
    <source>
        <dbReference type="ARBA" id="ARBA00022741"/>
    </source>
</evidence>
<dbReference type="GO" id="GO:0000166">
    <property type="term" value="F:nucleotide binding"/>
    <property type="evidence" value="ECO:0007669"/>
    <property type="project" value="UniProtKB-KW"/>
</dbReference>
<feature type="non-terminal residue" evidence="4">
    <location>
        <position position="1"/>
    </location>
</feature>
<dbReference type="InterPro" id="IPR006599">
    <property type="entry name" value="CARP_motif"/>
</dbReference>
<dbReference type="GO" id="GO:0005929">
    <property type="term" value="C:cilium"/>
    <property type="evidence" value="ECO:0007669"/>
    <property type="project" value="TreeGrafter"/>
</dbReference>
<dbReference type="GO" id="GO:1990075">
    <property type="term" value="C:periciliary membrane compartment"/>
    <property type="evidence" value="ECO:0007669"/>
    <property type="project" value="TreeGrafter"/>
</dbReference>
<dbReference type="EMBL" id="KV606168">
    <property type="protein sequence ID" value="OPL20514.1"/>
    <property type="molecule type" value="Genomic_DNA"/>
</dbReference>
<dbReference type="InterPro" id="IPR016098">
    <property type="entry name" value="CAP/MinC_C"/>
</dbReference>
<dbReference type="InterPro" id="IPR036223">
    <property type="entry name" value="CAP_C_sf"/>
</dbReference>
<dbReference type="PANTHER" id="PTHR15440">
    <property type="entry name" value="XRP2 PROTEIN"/>
    <property type="match status" value="1"/>
</dbReference>
<gene>
    <name evidence="4" type="ORF">AM593_06874</name>
</gene>
<dbReference type="InterPro" id="IPR039093">
    <property type="entry name" value="XRP2"/>
</dbReference>
<dbReference type="GO" id="GO:0005096">
    <property type="term" value="F:GTPase activator activity"/>
    <property type="evidence" value="ECO:0007669"/>
    <property type="project" value="InterPro"/>
</dbReference>
<name>A0A409V6V2_MYTGA</name>
<reference evidence="4 5" key="1">
    <citation type="journal article" date="2016" name="PLoS ONE">
        <title>A First Insight into the Genome of the Filter-Feeder Mussel Mytilus galloprovincialis.</title>
        <authorList>
            <person name="Murgarella M."/>
            <person name="Puiu D."/>
            <person name="Novoa B."/>
            <person name="Figueras A."/>
            <person name="Posada D."/>
            <person name="Canchaya C."/>
        </authorList>
    </citation>
    <scope>NUCLEOTIDE SEQUENCE [LARGE SCALE GENOMIC DNA]</scope>
    <source>
        <tissue evidence="4">Muscle</tissue>
    </source>
</reference>
<sequence>LRKEDYIIKDQKDATLGRVPGTVNGQQFLVQNCENCNIYVFDHSAAINIDDCVNCNFFLGPIKSSVFIRDCKNCKFILSCQQFRTRDCNKIDIFLCCNTQPIIEASSGMRFGCYQYFYPELAGISLCYICNDIYCH</sequence>
<dbReference type="AlphaFoldDB" id="A0A409V6V2"/>
<comment type="similarity">
    <text evidence="1">Belongs to the TBCC family.</text>
</comment>
<dbReference type="Proteomes" id="UP000266721">
    <property type="component" value="Unassembled WGS sequence"/>
</dbReference>